<reference evidence="2" key="1">
    <citation type="submission" date="2023-07" db="EMBL/GenBank/DDBJ databases">
        <title>draft genome sequence of fig (Ficus carica).</title>
        <authorList>
            <person name="Takahashi T."/>
            <person name="Nishimura K."/>
        </authorList>
    </citation>
    <scope>NUCLEOTIDE SEQUENCE</scope>
</reference>
<evidence type="ECO:0000256" key="1">
    <source>
        <dbReference type="SAM" id="MobiDB-lite"/>
    </source>
</evidence>
<name>A0AA88A146_FICCA</name>
<feature type="region of interest" description="Disordered" evidence="1">
    <location>
        <begin position="1"/>
        <end position="28"/>
    </location>
</feature>
<dbReference type="Proteomes" id="UP001187192">
    <property type="component" value="Unassembled WGS sequence"/>
</dbReference>
<protein>
    <submittedName>
        <fullName evidence="2">Uncharacterized protein</fullName>
    </submittedName>
</protein>
<evidence type="ECO:0000313" key="2">
    <source>
        <dbReference type="EMBL" id="GMN47684.1"/>
    </source>
</evidence>
<dbReference type="EMBL" id="BTGU01000026">
    <property type="protein sequence ID" value="GMN47684.1"/>
    <property type="molecule type" value="Genomic_DNA"/>
</dbReference>
<gene>
    <name evidence="2" type="ORF">TIFTF001_016863</name>
</gene>
<accession>A0AA88A146</accession>
<keyword evidence="3" id="KW-1185">Reference proteome</keyword>
<evidence type="ECO:0000313" key="3">
    <source>
        <dbReference type="Proteomes" id="UP001187192"/>
    </source>
</evidence>
<feature type="compositionally biased region" description="Basic and acidic residues" evidence="1">
    <location>
        <begin position="1"/>
        <end position="10"/>
    </location>
</feature>
<dbReference type="AlphaFoldDB" id="A0AA88A146"/>
<organism evidence="2 3">
    <name type="scientific">Ficus carica</name>
    <name type="common">Common fig</name>
    <dbReference type="NCBI Taxonomy" id="3494"/>
    <lineage>
        <taxon>Eukaryota</taxon>
        <taxon>Viridiplantae</taxon>
        <taxon>Streptophyta</taxon>
        <taxon>Embryophyta</taxon>
        <taxon>Tracheophyta</taxon>
        <taxon>Spermatophyta</taxon>
        <taxon>Magnoliopsida</taxon>
        <taxon>eudicotyledons</taxon>
        <taxon>Gunneridae</taxon>
        <taxon>Pentapetalae</taxon>
        <taxon>rosids</taxon>
        <taxon>fabids</taxon>
        <taxon>Rosales</taxon>
        <taxon>Moraceae</taxon>
        <taxon>Ficeae</taxon>
        <taxon>Ficus</taxon>
    </lineage>
</organism>
<comment type="caution">
    <text evidence="2">The sequence shown here is derived from an EMBL/GenBank/DDBJ whole genome shotgun (WGS) entry which is preliminary data.</text>
</comment>
<sequence length="98" mass="10240">MPALAREQENIPRLGEGSAGHTGPSPCTETSTVIGEIDVVDAPLALTCCKILCEGAFFIVARVTLKLAMVKTSPGLYTSKDDQPPVTSCVVIAGFSMD</sequence>
<proteinExistence type="predicted"/>